<sequence length="86" mass="9601">MADVISIIYACYVPRQFYLAIVVQLASLLSYVPVLFYTTIISFYLLSFLILGAIIITVGTLIKDLYFVGGQLNTTQVENEALCPEE</sequence>
<comment type="caution">
    <text evidence="2">The sequence shown here is derived from an EMBL/GenBank/DDBJ whole genome shotgun (WGS) entry which is preliminary data.</text>
</comment>
<keyword evidence="3" id="KW-1185">Reference proteome</keyword>
<name>A0ABQ6FXT1_9CHLR</name>
<protein>
    <submittedName>
        <fullName evidence="2">Uncharacterized protein</fullName>
    </submittedName>
</protein>
<evidence type="ECO:0000313" key="3">
    <source>
        <dbReference type="Proteomes" id="UP001344906"/>
    </source>
</evidence>
<evidence type="ECO:0000256" key="1">
    <source>
        <dbReference type="SAM" id="Phobius"/>
    </source>
</evidence>
<keyword evidence="1" id="KW-1133">Transmembrane helix</keyword>
<accession>A0ABQ6FXT1</accession>
<keyword evidence="1" id="KW-0812">Transmembrane</keyword>
<dbReference type="EMBL" id="BSRI01000002">
    <property type="protein sequence ID" value="GLV58055.1"/>
    <property type="molecule type" value="Genomic_DNA"/>
</dbReference>
<proteinExistence type="predicted"/>
<reference evidence="2 3" key="1">
    <citation type="submission" date="2023-02" db="EMBL/GenBank/DDBJ databases">
        <title>Dictyobacter halimunensis sp. nov., a new member of the class Ktedonobacteria from forest soil in a geothermal area.</title>
        <authorList>
            <person name="Rachmania M.K."/>
            <person name="Ningsih F."/>
            <person name="Sakai Y."/>
            <person name="Yabe S."/>
            <person name="Yokota A."/>
            <person name="Sjamsuridzal W."/>
        </authorList>
    </citation>
    <scope>NUCLEOTIDE SEQUENCE [LARGE SCALE GENOMIC DNA]</scope>
    <source>
        <strain evidence="2 3">S3.2.2.5</strain>
    </source>
</reference>
<organism evidence="2 3">
    <name type="scientific">Dictyobacter halimunensis</name>
    <dbReference type="NCBI Taxonomy" id="3026934"/>
    <lineage>
        <taxon>Bacteria</taxon>
        <taxon>Bacillati</taxon>
        <taxon>Chloroflexota</taxon>
        <taxon>Ktedonobacteria</taxon>
        <taxon>Ktedonobacterales</taxon>
        <taxon>Dictyobacteraceae</taxon>
        <taxon>Dictyobacter</taxon>
    </lineage>
</organism>
<feature type="transmembrane region" description="Helical" evidence="1">
    <location>
        <begin position="43"/>
        <end position="62"/>
    </location>
</feature>
<evidence type="ECO:0000313" key="2">
    <source>
        <dbReference type="EMBL" id="GLV58055.1"/>
    </source>
</evidence>
<keyword evidence="1" id="KW-0472">Membrane</keyword>
<feature type="transmembrane region" description="Helical" evidence="1">
    <location>
        <begin position="17"/>
        <end position="37"/>
    </location>
</feature>
<gene>
    <name evidence="2" type="ORF">KDH_48890</name>
</gene>
<dbReference type="Proteomes" id="UP001344906">
    <property type="component" value="Unassembled WGS sequence"/>
</dbReference>